<evidence type="ECO:0000256" key="1">
    <source>
        <dbReference type="ARBA" id="ARBA00005125"/>
    </source>
</evidence>
<feature type="domain" description="NAD-dependent epimerase/dehydratase" evidence="3">
    <location>
        <begin position="4"/>
        <end position="131"/>
    </location>
</feature>
<dbReference type="RefSeq" id="WP_171710460.1">
    <property type="nucleotide sequence ID" value="NZ_JAAVLW010000004.1"/>
</dbReference>
<dbReference type="EMBL" id="JAAVLW010000004">
    <property type="protein sequence ID" value="NOJ47586.1"/>
    <property type="molecule type" value="Genomic_DNA"/>
</dbReference>
<dbReference type="InterPro" id="IPR001509">
    <property type="entry name" value="Epimerase_deHydtase"/>
</dbReference>
<proteinExistence type="inferred from homology"/>
<gene>
    <name evidence="4" type="ORF">HCN50_15230</name>
</gene>
<evidence type="ECO:0000259" key="3">
    <source>
        <dbReference type="Pfam" id="PF01370"/>
    </source>
</evidence>
<dbReference type="PANTHER" id="PTHR43000">
    <property type="entry name" value="DTDP-D-GLUCOSE 4,6-DEHYDRATASE-RELATED"/>
    <property type="match status" value="1"/>
</dbReference>
<dbReference type="Proteomes" id="UP000528734">
    <property type="component" value="Unassembled WGS sequence"/>
</dbReference>
<dbReference type="SUPFAM" id="SSF51735">
    <property type="entry name" value="NAD(P)-binding Rossmann-fold domains"/>
    <property type="match status" value="1"/>
</dbReference>
<sequence length="370" mass="40232">MARVLITGGAGFIGSHAANALLAGGYEVRVLDNLSPQVHGAQRHRPTYLNKQAELIVGDVVDAPSVERALRGVDMVLHLASSVGVGQSMYDIASYVSTNELGTAILLEALSKRPVERLVVASSMSIYGEGLCRSSDGSTVAPAERPIVQLKKAEWELKDNQGRLLEPLPTPETKQPSLSSIYALNKYAQERMCLITGNAYGIPTLALRFFNVFGPHQALSNPYTGVLAIFAARLLNNRPPLVFEDGLQRRDFVHVQDVARACLLALESNHSSDVFNIGSGQSRTIQSVACDLARVMGRPKILPEITGKCRSGDIRHCFADIDKSRALLGFEPRVAFEDGLDELARYLADQIAEDRAENATEELLRRGLVA</sequence>
<evidence type="ECO:0000256" key="2">
    <source>
        <dbReference type="ARBA" id="ARBA00007637"/>
    </source>
</evidence>
<dbReference type="PRINTS" id="PR01713">
    <property type="entry name" value="NUCEPIMERASE"/>
</dbReference>
<dbReference type="Gene3D" id="3.40.50.720">
    <property type="entry name" value="NAD(P)-binding Rossmann-like Domain"/>
    <property type="match status" value="1"/>
</dbReference>
<protein>
    <submittedName>
        <fullName evidence="4">NAD-dependent epimerase/dehydratase family protein</fullName>
    </submittedName>
</protein>
<evidence type="ECO:0000313" key="5">
    <source>
        <dbReference type="Proteomes" id="UP000528734"/>
    </source>
</evidence>
<dbReference type="Pfam" id="PF01370">
    <property type="entry name" value="Epimerase"/>
    <property type="match status" value="2"/>
</dbReference>
<comment type="pathway">
    <text evidence="1">Bacterial outer membrane biogenesis; LPS O-antigen biosynthesis.</text>
</comment>
<comment type="similarity">
    <text evidence="2">Belongs to the NAD(P)-dependent epimerase/dehydratase family.</text>
</comment>
<evidence type="ECO:0000313" key="4">
    <source>
        <dbReference type="EMBL" id="NOJ47586.1"/>
    </source>
</evidence>
<name>A0A7Y4H4M7_9BRAD</name>
<comment type="caution">
    <text evidence="4">The sequence shown here is derived from an EMBL/GenBank/DDBJ whole genome shotgun (WGS) entry which is preliminary data.</text>
</comment>
<feature type="domain" description="NAD-dependent epimerase/dehydratase" evidence="3">
    <location>
        <begin position="173"/>
        <end position="278"/>
    </location>
</feature>
<keyword evidence="5" id="KW-1185">Reference proteome</keyword>
<organism evidence="4 5">
    <name type="scientific">Bradyrhizobium archetypum</name>
    <dbReference type="NCBI Taxonomy" id="2721160"/>
    <lineage>
        <taxon>Bacteria</taxon>
        <taxon>Pseudomonadati</taxon>
        <taxon>Pseudomonadota</taxon>
        <taxon>Alphaproteobacteria</taxon>
        <taxon>Hyphomicrobiales</taxon>
        <taxon>Nitrobacteraceae</taxon>
        <taxon>Bradyrhizobium</taxon>
    </lineage>
</organism>
<dbReference type="InterPro" id="IPR036291">
    <property type="entry name" value="NAD(P)-bd_dom_sf"/>
</dbReference>
<accession>A0A7Y4H4M7</accession>
<dbReference type="AlphaFoldDB" id="A0A7Y4H4M7"/>
<reference evidence="4 5" key="1">
    <citation type="submission" date="2020-03" db="EMBL/GenBank/DDBJ databases">
        <title>Bradyrhizobium diversity isolated from nodules of Muelleranthus trifoliolatus.</title>
        <authorList>
            <person name="Klepa M."/>
            <person name="Helene L."/>
            <person name="Hungria M."/>
        </authorList>
    </citation>
    <scope>NUCLEOTIDE SEQUENCE [LARGE SCALE GENOMIC DNA]</scope>
    <source>
        <strain evidence="4 5">WSM 1744</strain>
    </source>
</reference>